<dbReference type="AlphaFoldDB" id="A0A8S9WYM0"/>
<organism evidence="1 2">
    <name type="scientific">Apolygus lucorum</name>
    <name type="common">Small green plant bug</name>
    <name type="synonym">Lygocoris lucorum</name>
    <dbReference type="NCBI Taxonomy" id="248454"/>
    <lineage>
        <taxon>Eukaryota</taxon>
        <taxon>Metazoa</taxon>
        <taxon>Ecdysozoa</taxon>
        <taxon>Arthropoda</taxon>
        <taxon>Hexapoda</taxon>
        <taxon>Insecta</taxon>
        <taxon>Pterygota</taxon>
        <taxon>Neoptera</taxon>
        <taxon>Paraneoptera</taxon>
        <taxon>Hemiptera</taxon>
        <taxon>Heteroptera</taxon>
        <taxon>Panheteroptera</taxon>
        <taxon>Cimicomorpha</taxon>
        <taxon>Miridae</taxon>
        <taxon>Mirini</taxon>
        <taxon>Apolygus</taxon>
    </lineage>
</organism>
<sequence length="138" mass="16108">MLDLKHLVQTTVFNRNVDDAGEKVSWLKVKVFQYRRDTPASIGYKYNYEEDDFRRIPLGTASVRRSRHSTSKMTEALPPLYHKQLPILEAKKRDLITLCRKNVIPKNLQQWFHNLPTSKTTVDRAAEPAMSDDSDEEF</sequence>
<dbReference type="EMBL" id="WIXP02000013">
    <property type="protein sequence ID" value="KAF6201324.1"/>
    <property type="molecule type" value="Genomic_DNA"/>
</dbReference>
<gene>
    <name evidence="1" type="ORF">GE061_005772</name>
</gene>
<dbReference type="OrthoDB" id="6761515at2759"/>
<protein>
    <submittedName>
        <fullName evidence="1">Uncharacterized protein</fullName>
    </submittedName>
</protein>
<proteinExistence type="predicted"/>
<evidence type="ECO:0000313" key="1">
    <source>
        <dbReference type="EMBL" id="KAF6201324.1"/>
    </source>
</evidence>
<evidence type="ECO:0000313" key="2">
    <source>
        <dbReference type="Proteomes" id="UP000466442"/>
    </source>
</evidence>
<dbReference type="Proteomes" id="UP000466442">
    <property type="component" value="Unassembled WGS sequence"/>
</dbReference>
<keyword evidence="2" id="KW-1185">Reference proteome</keyword>
<comment type="caution">
    <text evidence="1">The sequence shown here is derived from an EMBL/GenBank/DDBJ whole genome shotgun (WGS) entry which is preliminary data.</text>
</comment>
<reference evidence="1" key="1">
    <citation type="journal article" date="2021" name="Mol. Ecol. Resour.">
        <title>Apolygus lucorum genome provides insights into omnivorousness and mesophyll feeding.</title>
        <authorList>
            <person name="Liu Y."/>
            <person name="Liu H."/>
            <person name="Wang H."/>
            <person name="Huang T."/>
            <person name="Liu B."/>
            <person name="Yang B."/>
            <person name="Yin L."/>
            <person name="Li B."/>
            <person name="Zhang Y."/>
            <person name="Zhang S."/>
            <person name="Jiang F."/>
            <person name="Zhang X."/>
            <person name="Ren Y."/>
            <person name="Wang B."/>
            <person name="Wang S."/>
            <person name="Lu Y."/>
            <person name="Wu K."/>
            <person name="Fan W."/>
            <person name="Wang G."/>
        </authorList>
    </citation>
    <scope>NUCLEOTIDE SEQUENCE</scope>
    <source>
        <strain evidence="1">12Hb</strain>
    </source>
</reference>
<accession>A0A8S9WYM0</accession>
<name>A0A8S9WYM0_APOLU</name>